<name>A0A8D8DN06_CULPI</name>
<protein>
    <submittedName>
        <fullName evidence="2">(northern house mosquito) hypothetical protein</fullName>
    </submittedName>
</protein>
<evidence type="ECO:0000256" key="1">
    <source>
        <dbReference type="SAM" id="MobiDB-lite"/>
    </source>
</evidence>
<dbReference type="EMBL" id="HBUE01080167">
    <property type="protein sequence ID" value="CAG6477178.1"/>
    <property type="molecule type" value="Transcribed_RNA"/>
</dbReference>
<dbReference type="EMBL" id="HBUE01277157">
    <property type="protein sequence ID" value="CAG6566901.1"/>
    <property type="molecule type" value="Transcribed_RNA"/>
</dbReference>
<feature type="compositionally biased region" description="Polar residues" evidence="1">
    <location>
        <begin position="143"/>
        <end position="152"/>
    </location>
</feature>
<dbReference type="EMBL" id="HBUE01080166">
    <property type="protein sequence ID" value="CAG6477175.1"/>
    <property type="molecule type" value="Transcribed_RNA"/>
</dbReference>
<proteinExistence type="predicted"/>
<organism evidence="2">
    <name type="scientific">Culex pipiens</name>
    <name type="common">House mosquito</name>
    <dbReference type="NCBI Taxonomy" id="7175"/>
    <lineage>
        <taxon>Eukaryota</taxon>
        <taxon>Metazoa</taxon>
        <taxon>Ecdysozoa</taxon>
        <taxon>Arthropoda</taxon>
        <taxon>Hexapoda</taxon>
        <taxon>Insecta</taxon>
        <taxon>Pterygota</taxon>
        <taxon>Neoptera</taxon>
        <taxon>Endopterygota</taxon>
        <taxon>Diptera</taxon>
        <taxon>Nematocera</taxon>
        <taxon>Culicoidea</taxon>
        <taxon>Culicidae</taxon>
        <taxon>Culicinae</taxon>
        <taxon>Culicini</taxon>
        <taxon>Culex</taxon>
        <taxon>Culex</taxon>
    </lineage>
</organism>
<sequence length="152" mass="16297">MAGQGKRHSGPGCDCRRLYERHDAPPARADSVLDFVSVGQEGASPRNHLLDAVPLCPLGRQPTARSISEAVDGGAVEAYSRCQQTRTGGGVFCIRNPRGGSMYGTGAVFGIHSKDPRVCVRKISAQKSTDSVRRHWNVGRLGRSSSEQTGIH</sequence>
<dbReference type="EMBL" id="HBUE01171708">
    <property type="protein sequence ID" value="CAG6515406.1"/>
    <property type="molecule type" value="Transcribed_RNA"/>
</dbReference>
<accession>A0A8D8DN06</accession>
<dbReference type="AlphaFoldDB" id="A0A8D8DN06"/>
<evidence type="ECO:0000313" key="2">
    <source>
        <dbReference type="EMBL" id="CAG6515402.1"/>
    </source>
</evidence>
<dbReference type="EMBL" id="HBUE01277159">
    <property type="protein sequence ID" value="CAG6566909.1"/>
    <property type="molecule type" value="Transcribed_RNA"/>
</dbReference>
<dbReference type="EMBL" id="HBUE01277158">
    <property type="protein sequence ID" value="CAG6566905.1"/>
    <property type="molecule type" value="Transcribed_RNA"/>
</dbReference>
<feature type="region of interest" description="Disordered" evidence="1">
    <location>
        <begin position="131"/>
        <end position="152"/>
    </location>
</feature>
<reference evidence="2" key="1">
    <citation type="submission" date="2021-05" db="EMBL/GenBank/DDBJ databases">
        <authorList>
            <person name="Alioto T."/>
            <person name="Alioto T."/>
            <person name="Gomez Garrido J."/>
        </authorList>
    </citation>
    <scope>NUCLEOTIDE SEQUENCE</scope>
</reference>
<dbReference type="EMBL" id="HBUE01171707">
    <property type="protein sequence ID" value="CAG6515402.1"/>
    <property type="molecule type" value="Transcribed_RNA"/>
</dbReference>
<dbReference type="EMBL" id="HBUE01171709">
    <property type="protein sequence ID" value="CAG6515410.1"/>
    <property type="molecule type" value="Transcribed_RNA"/>
</dbReference>